<proteinExistence type="predicted"/>
<dbReference type="Gene3D" id="1.50.10.150">
    <property type="entry name" value="Voltage-dependent anion channel"/>
    <property type="match status" value="1"/>
</dbReference>
<evidence type="ECO:0000256" key="5">
    <source>
        <dbReference type="SAM" id="Phobius"/>
    </source>
</evidence>
<comment type="subcellular location">
    <subcellularLocation>
        <location evidence="1">Membrane</location>
        <topology evidence="1">Multi-pass membrane protein</topology>
    </subcellularLocation>
</comment>
<keyword evidence="2 5" id="KW-0812">Transmembrane</keyword>
<keyword evidence="4 5" id="KW-0472">Membrane</keyword>
<evidence type="ECO:0000256" key="2">
    <source>
        <dbReference type="ARBA" id="ARBA00022692"/>
    </source>
</evidence>
<name>A0ABP8E3D7_9MICO</name>
<keyword evidence="7" id="KW-1185">Reference proteome</keyword>
<accession>A0ABP8E3D7</accession>
<evidence type="ECO:0000256" key="1">
    <source>
        <dbReference type="ARBA" id="ARBA00004141"/>
    </source>
</evidence>
<protein>
    <submittedName>
        <fullName evidence="6">Uncharacterized protein</fullName>
    </submittedName>
</protein>
<evidence type="ECO:0000313" key="6">
    <source>
        <dbReference type="EMBL" id="GAA4266666.1"/>
    </source>
</evidence>
<comment type="caution">
    <text evidence="6">The sequence shown here is derived from an EMBL/GenBank/DDBJ whole genome shotgun (WGS) entry which is preliminary data.</text>
</comment>
<dbReference type="InterPro" id="IPR004695">
    <property type="entry name" value="SLAC1/Mae1/Ssu1/TehA"/>
</dbReference>
<evidence type="ECO:0000256" key="3">
    <source>
        <dbReference type="ARBA" id="ARBA00022989"/>
    </source>
</evidence>
<dbReference type="Proteomes" id="UP001501594">
    <property type="component" value="Unassembled WGS sequence"/>
</dbReference>
<feature type="transmembrane region" description="Helical" evidence="5">
    <location>
        <begin position="36"/>
        <end position="57"/>
    </location>
</feature>
<reference evidence="7" key="1">
    <citation type="journal article" date="2019" name="Int. J. Syst. Evol. Microbiol.">
        <title>The Global Catalogue of Microorganisms (GCM) 10K type strain sequencing project: providing services to taxonomists for standard genome sequencing and annotation.</title>
        <authorList>
            <consortium name="The Broad Institute Genomics Platform"/>
            <consortium name="The Broad Institute Genome Sequencing Center for Infectious Disease"/>
            <person name="Wu L."/>
            <person name="Ma J."/>
        </authorList>
    </citation>
    <scope>NUCLEOTIDE SEQUENCE [LARGE SCALE GENOMIC DNA]</scope>
    <source>
        <strain evidence="7">JCM 17442</strain>
    </source>
</reference>
<sequence length="77" mass="8168">MNRSGGSALTWWSFTFPVDTCVTGLSGLALHTGLMALQVLACIYYAGLLAAWITVAIRTFHGSVIRGTLLTPPRATA</sequence>
<evidence type="ECO:0000256" key="4">
    <source>
        <dbReference type="ARBA" id="ARBA00023136"/>
    </source>
</evidence>
<dbReference type="Pfam" id="PF03595">
    <property type="entry name" value="SLAC1"/>
    <property type="match status" value="1"/>
</dbReference>
<gene>
    <name evidence="6" type="ORF">GCM10022256_22780</name>
</gene>
<organism evidence="6 7">
    <name type="scientific">Frondihabitans peucedani</name>
    <dbReference type="NCBI Taxonomy" id="598626"/>
    <lineage>
        <taxon>Bacteria</taxon>
        <taxon>Bacillati</taxon>
        <taxon>Actinomycetota</taxon>
        <taxon>Actinomycetes</taxon>
        <taxon>Micrococcales</taxon>
        <taxon>Microbacteriaceae</taxon>
        <taxon>Frondihabitans</taxon>
    </lineage>
</organism>
<evidence type="ECO:0000313" key="7">
    <source>
        <dbReference type="Proteomes" id="UP001501594"/>
    </source>
</evidence>
<dbReference type="InterPro" id="IPR038665">
    <property type="entry name" value="Voltage-dep_anion_channel_sf"/>
</dbReference>
<dbReference type="EMBL" id="BAABAU010000002">
    <property type="protein sequence ID" value="GAA4266666.1"/>
    <property type="molecule type" value="Genomic_DNA"/>
</dbReference>
<keyword evidence="3 5" id="KW-1133">Transmembrane helix</keyword>